<evidence type="ECO:0000256" key="8">
    <source>
        <dbReference type="ARBA" id="ARBA00023242"/>
    </source>
</evidence>
<accession>K8F946</accession>
<name>K8F946_9CHLO</name>
<proteinExistence type="inferred from homology"/>
<keyword evidence="7" id="KW-0862">Zinc</keyword>
<evidence type="ECO:0000256" key="2">
    <source>
        <dbReference type="ARBA" id="ARBA00009679"/>
    </source>
</evidence>
<dbReference type="GO" id="GO:0003697">
    <property type="term" value="F:single-stranded DNA binding"/>
    <property type="evidence" value="ECO:0007669"/>
    <property type="project" value="InterPro"/>
</dbReference>
<comment type="subcellular location">
    <subcellularLocation>
        <location evidence="1">Nucleus</location>
    </subcellularLocation>
</comment>
<keyword evidence="9" id="KW-0175">Coiled coil</keyword>
<evidence type="ECO:0000256" key="9">
    <source>
        <dbReference type="SAM" id="Coils"/>
    </source>
</evidence>
<dbReference type="GO" id="GO:0006270">
    <property type="term" value="P:DNA replication initiation"/>
    <property type="evidence" value="ECO:0007669"/>
    <property type="project" value="InterPro"/>
</dbReference>
<dbReference type="InterPro" id="IPR015411">
    <property type="entry name" value="Rep_factor_Mcm10_C"/>
</dbReference>
<protein>
    <recommendedName>
        <fullName evidence="3">Protein MCM10 homolog</fullName>
    </recommendedName>
</protein>
<dbReference type="OrthoDB" id="498800at2759"/>
<evidence type="ECO:0000256" key="4">
    <source>
        <dbReference type="ARBA" id="ARBA00022705"/>
    </source>
</evidence>
<keyword evidence="5" id="KW-0479">Metal-binding</keyword>
<evidence type="ECO:0000313" key="12">
    <source>
        <dbReference type="EMBL" id="CCO18133.1"/>
    </source>
</evidence>
<gene>
    <name evidence="12" type="ordered locus">Bathy10g00230</name>
</gene>
<keyword evidence="4" id="KW-0235">DNA replication</keyword>
<dbReference type="EMBL" id="FO082269">
    <property type="protein sequence ID" value="CCO18133.1"/>
    <property type="molecule type" value="Genomic_DNA"/>
</dbReference>
<dbReference type="GO" id="GO:0008270">
    <property type="term" value="F:zinc ion binding"/>
    <property type="evidence" value="ECO:0007669"/>
    <property type="project" value="UniProtKB-KW"/>
</dbReference>
<keyword evidence="8" id="KW-0539">Nucleus</keyword>
<keyword evidence="13" id="KW-1185">Reference proteome</keyword>
<dbReference type="GO" id="GO:0003688">
    <property type="term" value="F:DNA replication origin binding"/>
    <property type="evidence" value="ECO:0007669"/>
    <property type="project" value="TreeGrafter"/>
</dbReference>
<dbReference type="PANTHER" id="PTHR13454:SF11">
    <property type="entry name" value="PROTEIN MCM10 HOMOLOG"/>
    <property type="match status" value="1"/>
</dbReference>
<comment type="similarity">
    <text evidence="2">Belongs to the MCM10 family.</text>
</comment>
<evidence type="ECO:0000313" key="13">
    <source>
        <dbReference type="Proteomes" id="UP000198341"/>
    </source>
</evidence>
<feature type="coiled-coil region" evidence="9">
    <location>
        <begin position="456"/>
        <end position="490"/>
    </location>
</feature>
<feature type="region of interest" description="Disordered" evidence="10">
    <location>
        <begin position="1"/>
        <end position="20"/>
    </location>
</feature>
<feature type="compositionally biased region" description="Low complexity" evidence="10">
    <location>
        <begin position="497"/>
        <end position="506"/>
    </location>
</feature>
<evidence type="ECO:0000259" key="11">
    <source>
        <dbReference type="SMART" id="SM01280"/>
    </source>
</evidence>
<dbReference type="Gene3D" id="2.40.50.140">
    <property type="entry name" value="Nucleic acid-binding proteins"/>
    <property type="match status" value="1"/>
</dbReference>
<dbReference type="PANTHER" id="PTHR13454">
    <property type="entry name" value="PROTEIN MCM10 HOMOLOG"/>
    <property type="match status" value="1"/>
</dbReference>
<organism evidence="12 13">
    <name type="scientific">Bathycoccus prasinos</name>
    <dbReference type="NCBI Taxonomy" id="41875"/>
    <lineage>
        <taxon>Eukaryota</taxon>
        <taxon>Viridiplantae</taxon>
        <taxon>Chlorophyta</taxon>
        <taxon>Mamiellophyceae</taxon>
        <taxon>Mamiellales</taxon>
        <taxon>Bathycoccaceae</taxon>
        <taxon>Bathycoccus</taxon>
    </lineage>
</organism>
<feature type="region of interest" description="Disordered" evidence="10">
    <location>
        <begin position="316"/>
        <end position="377"/>
    </location>
</feature>
<sequence>MSMNNNTKKRKPMEELQRKAQKLQTLERFSNLKVENRVVSGASMDDKFSERRFIKLENVTNDVISSLSNVFAGSSSIFSSSRGDANLETKKWGTVAVSLEKSRPFTTANGKHFSTISFGNLDKSELSVKLFGEAHQAHWKEAKAGMLYALLDCKPYLCPKTKKFSVSIEDPSQMIKIGKSPDFAYCKGTRAKDGLPCTKAVNLSKCEFCEFHAGGALRALQTERVALASGRGKLAGANGKIITSSQTYNPYSKNNSAINQLGGQFAARSNASRSSHFVNPGGGIGNVAKPSDNMNTTSTLNSMHNQRAGNQILSKLAQKQQQMGTMGVSQRNAASLTIGKNDNTSVHKIQKKMSKNEDKDDDDDDSDDEELLVEEAPRDAALDARVAKVAEAQKRAKALLGNQELKASDPNNTKVQSFKNRLLNVDLFAGKGVGFGKENMTTSKSGSTNLESAAYVSRLEGENSRLVRELKETRDELARAKAELVRLGSTFSTGRATNTNNKNNNTVRNDSRKKVSTSSFSDAFKNIVTKEDISRPSLHAKEAADEATDTVFNKMDDLEKMDQIRTFLEDVREQDVDAYYCKQCNKWTSFYPKQSCGDEGAKHPIEKKKATARWFTCSSCATHITTLNQIMPLKCTKHGCNGGTFARTGKPVQSEKRILGSDRLEDIADRKLMKPRGIEHGFSLRT</sequence>
<feature type="compositionally biased region" description="Polar residues" evidence="10">
    <location>
        <begin position="316"/>
        <end position="347"/>
    </location>
</feature>
<dbReference type="RefSeq" id="XP_007510600.1">
    <property type="nucleotide sequence ID" value="XM_007510538.1"/>
</dbReference>
<dbReference type="GO" id="GO:0043596">
    <property type="term" value="C:nuclear replication fork"/>
    <property type="evidence" value="ECO:0007669"/>
    <property type="project" value="TreeGrafter"/>
</dbReference>
<dbReference type="GeneID" id="19013100"/>
<dbReference type="InterPro" id="IPR040184">
    <property type="entry name" value="Mcm10"/>
</dbReference>
<dbReference type="InterPro" id="IPR012340">
    <property type="entry name" value="NA-bd_OB-fold"/>
</dbReference>
<dbReference type="SMART" id="SM01280">
    <property type="entry name" value="Mcm10"/>
    <property type="match status" value="1"/>
</dbReference>
<feature type="compositionally biased region" description="Acidic residues" evidence="10">
    <location>
        <begin position="359"/>
        <end position="373"/>
    </location>
</feature>
<feature type="region of interest" description="Disordered" evidence="10">
    <location>
        <begin position="491"/>
        <end position="514"/>
    </location>
</feature>
<evidence type="ECO:0000256" key="6">
    <source>
        <dbReference type="ARBA" id="ARBA00022771"/>
    </source>
</evidence>
<dbReference type="Pfam" id="PF09329">
    <property type="entry name" value="zf-primase"/>
    <property type="match status" value="1"/>
</dbReference>
<evidence type="ECO:0000256" key="3">
    <source>
        <dbReference type="ARBA" id="ARBA00017770"/>
    </source>
</evidence>
<evidence type="ECO:0000256" key="5">
    <source>
        <dbReference type="ARBA" id="ARBA00022723"/>
    </source>
</evidence>
<dbReference type="eggNOG" id="KOG3056">
    <property type="taxonomic scope" value="Eukaryota"/>
</dbReference>
<keyword evidence="6" id="KW-0863">Zinc-finger</keyword>
<dbReference type="STRING" id="41875.K8F946"/>
<evidence type="ECO:0000256" key="10">
    <source>
        <dbReference type="SAM" id="MobiDB-lite"/>
    </source>
</evidence>
<dbReference type="Proteomes" id="UP000198341">
    <property type="component" value="Chromosome 10"/>
</dbReference>
<dbReference type="AlphaFoldDB" id="K8F946"/>
<feature type="domain" description="Replication factor Mcm10 C-terminal" evidence="11">
    <location>
        <begin position="275"/>
        <end position="686"/>
    </location>
</feature>
<dbReference type="InterPro" id="IPR055065">
    <property type="entry name" value="OB_MCM10"/>
</dbReference>
<dbReference type="Pfam" id="PF22379">
    <property type="entry name" value="OB_MCM10"/>
    <property type="match status" value="1"/>
</dbReference>
<dbReference type="InterPro" id="IPR015408">
    <property type="entry name" value="Znf_Mcm10/DnaG"/>
</dbReference>
<evidence type="ECO:0000256" key="1">
    <source>
        <dbReference type="ARBA" id="ARBA00004123"/>
    </source>
</evidence>
<dbReference type="KEGG" id="bpg:Bathy10g00230"/>
<reference evidence="12 13" key="1">
    <citation type="submission" date="2011-10" db="EMBL/GenBank/DDBJ databases">
        <authorList>
            <person name="Genoscope - CEA"/>
        </authorList>
    </citation>
    <scope>NUCLEOTIDE SEQUENCE [LARGE SCALE GENOMIC DNA]</scope>
    <source>
        <strain evidence="12 13">RCC 1105</strain>
    </source>
</reference>
<evidence type="ECO:0000256" key="7">
    <source>
        <dbReference type="ARBA" id="ARBA00022833"/>
    </source>
</evidence>